<dbReference type="EC" id="1.-.-.-" evidence="3"/>
<dbReference type="RefSeq" id="WP_247993396.1">
    <property type="nucleotide sequence ID" value="NZ_CP096019.1"/>
</dbReference>
<sequence>MTNIGYTLSSEERGPNTLVENAVRAQEAGFGYALISDHFHPWTSTQGNAPFVWSALGAIAEATDALDVGTGVTCPTVRMHPAVTAHAVATTAAMFDGRFFFGVGTGENLNEHVTGERWPPFDVRLEMLIEAVEIMRKLWTGENVTHRGDHYTVENARLFTLPEEPPPIYVSGTGPKSTRAARDIGDGLVSTAPKESLVETFTETNDGPCYGQMTVCYAESESEARKIAHEWWPNVALTGELGQLLPTPKQFEQAVEMVSEDDVAELVACGPDPDDHIEMIETYADAGFDHVYVHQVGPDQERFFDFYENEILPSY</sequence>
<dbReference type="KEGG" id="haad:MW046_12300"/>
<dbReference type="GeneID" id="71928841"/>
<dbReference type="GO" id="GO:0016705">
    <property type="term" value="F:oxidoreductase activity, acting on paired donors, with incorporation or reduction of molecular oxygen"/>
    <property type="evidence" value="ECO:0007669"/>
    <property type="project" value="InterPro"/>
</dbReference>
<dbReference type="InterPro" id="IPR050564">
    <property type="entry name" value="F420-G6PD/mer"/>
</dbReference>
<dbReference type="SUPFAM" id="SSF51679">
    <property type="entry name" value="Bacterial luciferase-like"/>
    <property type="match status" value="1"/>
</dbReference>
<evidence type="ECO:0000256" key="1">
    <source>
        <dbReference type="ARBA" id="ARBA00023002"/>
    </source>
</evidence>
<dbReference type="InterPro" id="IPR011251">
    <property type="entry name" value="Luciferase-like_dom"/>
</dbReference>
<dbReference type="Proteomes" id="UP000831768">
    <property type="component" value="Chromosome"/>
</dbReference>
<organism evidence="3 4">
    <name type="scientific">Halocatena salina</name>
    <dbReference type="NCBI Taxonomy" id="2934340"/>
    <lineage>
        <taxon>Archaea</taxon>
        <taxon>Methanobacteriati</taxon>
        <taxon>Methanobacteriota</taxon>
        <taxon>Stenosarchaea group</taxon>
        <taxon>Halobacteria</taxon>
        <taxon>Halobacteriales</taxon>
        <taxon>Natronomonadaceae</taxon>
        <taxon>Halocatena</taxon>
    </lineage>
</organism>
<dbReference type="InterPro" id="IPR019945">
    <property type="entry name" value="F420_G6P_DH-rel"/>
</dbReference>
<reference evidence="3" key="1">
    <citation type="submission" date="2022-04" db="EMBL/GenBank/DDBJ databases">
        <title>Halocatena sp. nov., isolated from a salt lake.</title>
        <authorList>
            <person name="Cui H.-L."/>
        </authorList>
    </citation>
    <scope>NUCLEOTIDE SEQUENCE</scope>
    <source>
        <strain evidence="3">AD-1</strain>
    </source>
</reference>
<keyword evidence="4" id="KW-1185">Reference proteome</keyword>
<proteinExistence type="predicted"/>
<dbReference type="NCBIfam" id="TIGR03557">
    <property type="entry name" value="F420_G6P_family"/>
    <property type="match status" value="1"/>
</dbReference>
<evidence type="ECO:0000259" key="2">
    <source>
        <dbReference type="Pfam" id="PF00296"/>
    </source>
</evidence>
<name>A0A8U0A0T0_9EURY</name>
<evidence type="ECO:0000313" key="4">
    <source>
        <dbReference type="Proteomes" id="UP000831768"/>
    </source>
</evidence>
<dbReference type="InterPro" id="IPR036661">
    <property type="entry name" value="Luciferase-like_sf"/>
</dbReference>
<evidence type="ECO:0000313" key="3">
    <source>
        <dbReference type="EMBL" id="UPM42725.1"/>
    </source>
</evidence>
<dbReference type="Gene3D" id="3.20.20.30">
    <property type="entry name" value="Luciferase-like domain"/>
    <property type="match status" value="1"/>
</dbReference>
<dbReference type="EMBL" id="CP096019">
    <property type="protein sequence ID" value="UPM42725.1"/>
    <property type="molecule type" value="Genomic_DNA"/>
</dbReference>
<feature type="domain" description="Luciferase-like" evidence="2">
    <location>
        <begin position="9"/>
        <end position="290"/>
    </location>
</feature>
<dbReference type="Pfam" id="PF00296">
    <property type="entry name" value="Bac_luciferase"/>
    <property type="match status" value="1"/>
</dbReference>
<gene>
    <name evidence="3" type="ORF">MW046_12300</name>
</gene>
<dbReference type="PANTHER" id="PTHR43244">
    <property type="match status" value="1"/>
</dbReference>
<dbReference type="CDD" id="cd01097">
    <property type="entry name" value="Tetrahydromethanopterin_reductase"/>
    <property type="match status" value="1"/>
</dbReference>
<accession>A0A8U0A0T0</accession>
<dbReference type="PANTHER" id="PTHR43244:SF1">
    <property type="entry name" value="5,10-METHYLENETETRAHYDROMETHANOPTERIN REDUCTASE"/>
    <property type="match status" value="1"/>
</dbReference>
<keyword evidence="1 3" id="KW-0560">Oxidoreductase</keyword>
<dbReference type="AlphaFoldDB" id="A0A8U0A0T0"/>
<protein>
    <submittedName>
        <fullName evidence="3">TIGR03557 family F420-dependent LLM class oxidoreductase</fullName>
        <ecNumber evidence="3">1.-.-.-</ecNumber>
    </submittedName>
</protein>